<name>A0A0H5E7V8_9BACT</name>
<reference evidence="8" key="1">
    <citation type="submission" date="2015-06" db="EMBL/GenBank/DDBJ databases">
        <authorList>
            <person name="Bertelli C."/>
        </authorList>
    </citation>
    <scope>NUCLEOTIDE SEQUENCE [LARGE SCALE GENOMIC DNA]</scope>
    <source>
        <strain evidence="8">CRIB-30</strain>
    </source>
</reference>
<dbReference type="InterPro" id="IPR020084">
    <property type="entry name" value="NUDIX_hydrolase_CS"/>
</dbReference>
<accession>A0A0H5E7V8</accession>
<dbReference type="SUPFAM" id="SSF55811">
    <property type="entry name" value="Nudix"/>
    <property type="match status" value="1"/>
</dbReference>
<keyword evidence="4 7" id="KW-0378">Hydrolase</keyword>
<dbReference type="Proteomes" id="UP000220251">
    <property type="component" value="Unassembled WGS sequence"/>
</dbReference>
<feature type="domain" description="Nudix hydrolase" evidence="6">
    <location>
        <begin position="4"/>
        <end position="137"/>
    </location>
</feature>
<dbReference type="InterPro" id="IPR015797">
    <property type="entry name" value="NUDIX_hydrolase-like_dom_sf"/>
</dbReference>
<keyword evidence="3" id="KW-0479">Metal-binding</keyword>
<dbReference type="GO" id="GO:0005737">
    <property type="term" value="C:cytoplasm"/>
    <property type="evidence" value="ECO:0007669"/>
    <property type="project" value="TreeGrafter"/>
</dbReference>
<dbReference type="PROSITE" id="PS00893">
    <property type="entry name" value="NUDIX_BOX"/>
    <property type="match status" value="1"/>
</dbReference>
<dbReference type="Gene3D" id="3.90.79.10">
    <property type="entry name" value="Nucleoside Triphosphate Pyrophosphohydrolase"/>
    <property type="match status" value="1"/>
</dbReference>
<dbReference type="OrthoDB" id="9800186at2"/>
<keyword evidence="5" id="KW-0460">Magnesium</keyword>
<dbReference type="GO" id="GO:0046872">
    <property type="term" value="F:metal ion binding"/>
    <property type="evidence" value="ECO:0007669"/>
    <property type="project" value="UniProtKB-KW"/>
</dbReference>
<organism evidence="7 8">
    <name type="scientific">Estrella lausannensis</name>
    <dbReference type="NCBI Taxonomy" id="483423"/>
    <lineage>
        <taxon>Bacteria</taxon>
        <taxon>Pseudomonadati</taxon>
        <taxon>Chlamydiota</taxon>
        <taxon>Chlamydiia</taxon>
        <taxon>Parachlamydiales</taxon>
        <taxon>Candidatus Criblamydiaceae</taxon>
        <taxon>Estrella</taxon>
    </lineage>
</organism>
<dbReference type="EMBL" id="CWGJ01000028">
    <property type="protein sequence ID" value="CRX39420.1"/>
    <property type="molecule type" value="Genomic_DNA"/>
</dbReference>
<dbReference type="CDD" id="cd18886">
    <property type="entry name" value="NUDIX_MutT_Nudt1"/>
    <property type="match status" value="1"/>
</dbReference>
<gene>
    <name evidence="7" type="primary">mutT</name>
    <name evidence="7" type="ORF">ELAC_2099</name>
</gene>
<comment type="similarity">
    <text evidence="2">Belongs to the Nudix hydrolase family.</text>
</comment>
<dbReference type="PANTHER" id="PTHR43758">
    <property type="entry name" value="7,8-DIHYDRO-8-OXOGUANINE TRIPHOSPHATASE"/>
    <property type="match status" value="1"/>
</dbReference>
<dbReference type="GO" id="GO:0016818">
    <property type="term" value="F:hydrolase activity, acting on acid anhydrides, in phosphorus-containing anhydrides"/>
    <property type="evidence" value="ECO:0007669"/>
    <property type="project" value="TreeGrafter"/>
</dbReference>
<dbReference type="InterPro" id="IPR000086">
    <property type="entry name" value="NUDIX_hydrolase_dom"/>
</dbReference>
<dbReference type="EC" id="3.6.1.-" evidence="7"/>
<evidence type="ECO:0000256" key="4">
    <source>
        <dbReference type="ARBA" id="ARBA00022801"/>
    </source>
</evidence>
<dbReference type="RefSeq" id="WP_098039287.1">
    <property type="nucleotide sequence ID" value="NZ_CWGJ01000028.1"/>
</dbReference>
<protein>
    <submittedName>
        <fullName evidence="7">Mutator MutT protein</fullName>
        <ecNumber evidence="7">3.6.1.-</ecNumber>
    </submittedName>
</protein>
<sequence length="172" mass="19484">MPHTPIIGTLGYILSPEKDQVLMVHRIGREDDLFLGKYNGLGGKMEAGEDVLSCMKREIFEEAGIIAEELHLRGTVNWTGFGKNGEDWLGFIFLIERFSGTPLKECAEGPLEFVPINQLHTLPMWEGDRHFLPLVFDKNQAPFHGHMPYQGGKVMGWSFERERGKHFATLSV</sequence>
<dbReference type="AlphaFoldDB" id="A0A0H5E7V8"/>
<comment type="cofactor">
    <cofactor evidence="1">
        <name>Mg(2+)</name>
        <dbReference type="ChEBI" id="CHEBI:18420"/>
    </cofactor>
</comment>
<evidence type="ECO:0000256" key="2">
    <source>
        <dbReference type="ARBA" id="ARBA00005582"/>
    </source>
</evidence>
<keyword evidence="8" id="KW-1185">Reference proteome</keyword>
<dbReference type="Pfam" id="PF00293">
    <property type="entry name" value="NUDIX"/>
    <property type="match status" value="1"/>
</dbReference>
<evidence type="ECO:0000256" key="3">
    <source>
        <dbReference type="ARBA" id="ARBA00022723"/>
    </source>
</evidence>
<dbReference type="PANTHER" id="PTHR43758:SF2">
    <property type="entry name" value="OXIDIZED PURINE NUCLEOSIDE TRIPHOSPHATE HYDROLASE"/>
    <property type="match status" value="1"/>
</dbReference>
<evidence type="ECO:0000256" key="5">
    <source>
        <dbReference type="ARBA" id="ARBA00022842"/>
    </source>
</evidence>
<proteinExistence type="inferred from homology"/>
<evidence type="ECO:0000256" key="1">
    <source>
        <dbReference type="ARBA" id="ARBA00001946"/>
    </source>
</evidence>
<dbReference type="PROSITE" id="PS51462">
    <property type="entry name" value="NUDIX"/>
    <property type="match status" value="1"/>
</dbReference>
<evidence type="ECO:0000313" key="8">
    <source>
        <dbReference type="Proteomes" id="UP000220251"/>
    </source>
</evidence>
<evidence type="ECO:0000313" key="7">
    <source>
        <dbReference type="EMBL" id="CRX39420.1"/>
    </source>
</evidence>
<evidence type="ECO:0000259" key="6">
    <source>
        <dbReference type="PROSITE" id="PS51462"/>
    </source>
</evidence>